<protein>
    <recommendedName>
        <fullName evidence="8">6-carboxy-5,6,7,8-tetrahydropterin synthase</fullName>
    </recommendedName>
</protein>
<keyword evidence="4" id="KW-0862">Zinc</keyword>
<evidence type="ECO:0000256" key="3">
    <source>
        <dbReference type="ARBA" id="ARBA00022785"/>
    </source>
</evidence>
<gene>
    <name evidence="7" type="ORF">METZ01_LOCUS179942</name>
</gene>
<dbReference type="PIRSF" id="PIRSF006113">
    <property type="entry name" value="PTP_synth"/>
    <property type="match status" value="1"/>
</dbReference>
<dbReference type="InterPro" id="IPR007115">
    <property type="entry name" value="6-PTP_synth/QueD"/>
</dbReference>
<evidence type="ECO:0008006" key="8">
    <source>
        <dbReference type="Google" id="ProtNLM"/>
    </source>
</evidence>
<dbReference type="GO" id="GO:0008616">
    <property type="term" value="P:tRNA queuosine(34) biosynthetic process"/>
    <property type="evidence" value="ECO:0007669"/>
    <property type="project" value="UniProtKB-KW"/>
</dbReference>
<evidence type="ECO:0000313" key="7">
    <source>
        <dbReference type="EMBL" id="SVB27088.1"/>
    </source>
</evidence>
<evidence type="ECO:0000256" key="1">
    <source>
        <dbReference type="ARBA" id="ARBA00001947"/>
    </source>
</evidence>
<keyword evidence="5" id="KW-0456">Lyase</keyword>
<evidence type="ECO:0000256" key="2">
    <source>
        <dbReference type="ARBA" id="ARBA00022723"/>
    </source>
</evidence>
<accession>A0A382CLI5</accession>
<dbReference type="FunFam" id="3.30.479.10:FF:000001">
    <property type="entry name" value="6-carboxy-5,6,7,8-tetrahydropterin synthase"/>
    <property type="match status" value="1"/>
</dbReference>
<name>A0A382CLI5_9ZZZZ</name>
<organism evidence="7">
    <name type="scientific">marine metagenome</name>
    <dbReference type="NCBI Taxonomy" id="408172"/>
    <lineage>
        <taxon>unclassified sequences</taxon>
        <taxon>metagenomes</taxon>
        <taxon>ecological metagenomes</taxon>
    </lineage>
</organism>
<proteinExistence type="predicted"/>
<keyword evidence="2" id="KW-0479">Metal-binding</keyword>
<dbReference type="NCBIfam" id="TIGR03367">
    <property type="entry name" value="queuosine_QueD"/>
    <property type="match status" value="1"/>
</dbReference>
<keyword evidence="3" id="KW-0671">Queuosine biosynthesis</keyword>
<dbReference type="Pfam" id="PF01242">
    <property type="entry name" value="PTPS"/>
    <property type="match status" value="1"/>
</dbReference>
<evidence type="ECO:0000256" key="6">
    <source>
        <dbReference type="ARBA" id="ARBA00025704"/>
    </source>
</evidence>
<sequence>MNPRDPSPHLELVTSFTFEASHLLPHAPEYSKCRRLHGHSWKVEVHVTGAADYQTGWVMDYDEIKVACAPVCASLDHRNLNDIDGLENPTSEMIAVWIWERLVTKIPQLTCIVVHETCTARCAYSGHRA</sequence>
<dbReference type="GO" id="GO:0070497">
    <property type="term" value="F:6-carboxytetrahydropterin synthase activity"/>
    <property type="evidence" value="ECO:0007669"/>
    <property type="project" value="TreeGrafter"/>
</dbReference>
<reference evidence="7" key="1">
    <citation type="submission" date="2018-05" db="EMBL/GenBank/DDBJ databases">
        <authorList>
            <person name="Lanie J.A."/>
            <person name="Ng W.-L."/>
            <person name="Kazmierczak K.M."/>
            <person name="Andrzejewski T.M."/>
            <person name="Davidsen T.M."/>
            <person name="Wayne K.J."/>
            <person name="Tettelin H."/>
            <person name="Glass J.I."/>
            <person name="Rusch D."/>
            <person name="Podicherti R."/>
            <person name="Tsui H.-C.T."/>
            <person name="Winkler M.E."/>
        </authorList>
    </citation>
    <scope>NUCLEOTIDE SEQUENCE</scope>
</reference>
<dbReference type="Gene3D" id="3.30.479.10">
    <property type="entry name" value="6-pyruvoyl tetrahydropterin synthase/QueD"/>
    <property type="match status" value="1"/>
</dbReference>
<comment type="cofactor">
    <cofactor evidence="1">
        <name>Zn(2+)</name>
        <dbReference type="ChEBI" id="CHEBI:29105"/>
    </cofactor>
</comment>
<evidence type="ECO:0000256" key="4">
    <source>
        <dbReference type="ARBA" id="ARBA00022833"/>
    </source>
</evidence>
<evidence type="ECO:0000256" key="5">
    <source>
        <dbReference type="ARBA" id="ARBA00023239"/>
    </source>
</evidence>
<dbReference type="InterPro" id="IPR038418">
    <property type="entry name" value="6-PTP_synth/QueD_sf"/>
</dbReference>
<dbReference type="PANTHER" id="PTHR12589:SF7">
    <property type="entry name" value="6-PYRUVOYL TETRAHYDROBIOPTERIN SYNTHASE"/>
    <property type="match status" value="1"/>
</dbReference>
<comment type="pathway">
    <text evidence="6">Purine metabolism.</text>
</comment>
<dbReference type="EMBL" id="UINC01035145">
    <property type="protein sequence ID" value="SVB27088.1"/>
    <property type="molecule type" value="Genomic_DNA"/>
</dbReference>
<dbReference type="GO" id="GO:0046872">
    <property type="term" value="F:metal ion binding"/>
    <property type="evidence" value="ECO:0007669"/>
    <property type="project" value="UniProtKB-KW"/>
</dbReference>
<dbReference type="AlphaFoldDB" id="A0A382CLI5"/>
<dbReference type="SUPFAM" id="SSF55620">
    <property type="entry name" value="Tetrahydrobiopterin biosynthesis enzymes-like"/>
    <property type="match status" value="1"/>
</dbReference>
<dbReference type="PANTHER" id="PTHR12589">
    <property type="entry name" value="PYRUVOYL TETRAHYDROBIOPTERIN SYNTHASE"/>
    <property type="match status" value="1"/>
</dbReference>